<evidence type="ECO:0000313" key="2">
    <source>
        <dbReference type="Proteomes" id="UP000324832"/>
    </source>
</evidence>
<dbReference type="AlphaFoldDB" id="A0A5E4QX13"/>
<proteinExistence type="predicted"/>
<gene>
    <name evidence="1" type="ORF">LSINAPIS_LOCUS12742</name>
</gene>
<name>A0A5E4QX13_9NEOP</name>
<dbReference type="Proteomes" id="UP000324832">
    <property type="component" value="Unassembled WGS sequence"/>
</dbReference>
<dbReference type="EMBL" id="FZQP02006133">
    <property type="protein sequence ID" value="VVD02552.1"/>
    <property type="molecule type" value="Genomic_DNA"/>
</dbReference>
<reference evidence="1 2" key="1">
    <citation type="submission" date="2017-07" db="EMBL/GenBank/DDBJ databases">
        <authorList>
            <person name="Talla V."/>
            <person name="Backstrom N."/>
        </authorList>
    </citation>
    <scope>NUCLEOTIDE SEQUENCE [LARGE SCALE GENOMIC DNA]</scope>
</reference>
<keyword evidence="2" id="KW-1185">Reference proteome</keyword>
<protein>
    <submittedName>
        <fullName evidence="1">Uncharacterized protein</fullName>
    </submittedName>
</protein>
<sequence length="72" mass="8284">MNSNHSNIPRQIELQNSFMSAQTKDFIQRICFQPSSSLDMRSHGFISDSHPLKLFIKPLRNQLENILGKAIN</sequence>
<evidence type="ECO:0000313" key="1">
    <source>
        <dbReference type="EMBL" id="VVD02552.1"/>
    </source>
</evidence>
<organism evidence="1 2">
    <name type="scientific">Leptidea sinapis</name>
    <dbReference type="NCBI Taxonomy" id="189913"/>
    <lineage>
        <taxon>Eukaryota</taxon>
        <taxon>Metazoa</taxon>
        <taxon>Ecdysozoa</taxon>
        <taxon>Arthropoda</taxon>
        <taxon>Hexapoda</taxon>
        <taxon>Insecta</taxon>
        <taxon>Pterygota</taxon>
        <taxon>Neoptera</taxon>
        <taxon>Endopterygota</taxon>
        <taxon>Lepidoptera</taxon>
        <taxon>Glossata</taxon>
        <taxon>Ditrysia</taxon>
        <taxon>Papilionoidea</taxon>
        <taxon>Pieridae</taxon>
        <taxon>Dismorphiinae</taxon>
        <taxon>Leptidea</taxon>
    </lineage>
</organism>
<accession>A0A5E4QX13</accession>